<dbReference type="EMBL" id="LT629763">
    <property type="protein sequence ID" value="SDR80482.1"/>
    <property type="molecule type" value="Genomic_DNA"/>
</dbReference>
<evidence type="ECO:0000313" key="2">
    <source>
        <dbReference type="EMBL" id="SDR80482.1"/>
    </source>
</evidence>
<keyword evidence="1" id="KW-1133">Transmembrane helix</keyword>
<dbReference type="OrthoDB" id="1431060at2"/>
<feature type="transmembrane region" description="Helical" evidence="1">
    <location>
        <begin position="61"/>
        <end position="80"/>
    </location>
</feature>
<sequence>MGEQGGQLQYWIELQTLYTHSRYLELYQLRSGNIERMIGIVLAMTSSVSIGGWAIWREYAFTWAVLIIASQVVSVIYKFLPFKSRIKPLSSVGSELSVLVDGAEHQSLEVAFGMMPEQEINDLRFSIRAKKTAIMKSAFSGMALPENTQLMRKAEQRMSAYFKSHYPELNHD</sequence>
<organism evidence="2 3">
    <name type="scientific">Halopseudomonas sabulinigri</name>
    <dbReference type="NCBI Taxonomy" id="472181"/>
    <lineage>
        <taxon>Bacteria</taxon>
        <taxon>Pseudomonadati</taxon>
        <taxon>Pseudomonadota</taxon>
        <taxon>Gammaproteobacteria</taxon>
        <taxon>Pseudomonadales</taxon>
        <taxon>Pseudomonadaceae</taxon>
        <taxon>Halopseudomonas</taxon>
    </lineage>
</organism>
<dbReference type="AlphaFoldDB" id="A0A1H1M1W1"/>
<accession>A0A1H1M1W1</accession>
<protein>
    <submittedName>
        <fullName evidence="2">Uncharacterized protein</fullName>
    </submittedName>
</protein>
<keyword evidence="1" id="KW-0472">Membrane</keyword>
<gene>
    <name evidence="2" type="ORF">SAMN05216271_0443</name>
</gene>
<name>A0A1H1M1W1_9GAMM</name>
<feature type="transmembrane region" description="Helical" evidence="1">
    <location>
        <begin position="37"/>
        <end position="55"/>
    </location>
</feature>
<proteinExistence type="predicted"/>
<evidence type="ECO:0000313" key="3">
    <source>
        <dbReference type="Proteomes" id="UP000243413"/>
    </source>
</evidence>
<keyword evidence="1" id="KW-0812">Transmembrane</keyword>
<reference evidence="3" key="1">
    <citation type="submission" date="2016-10" db="EMBL/GenBank/DDBJ databases">
        <authorList>
            <person name="Varghese N."/>
            <person name="Submissions S."/>
        </authorList>
    </citation>
    <scope>NUCLEOTIDE SEQUENCE [LARGE SCALE GENOMIC DNA]</scope>
    <source>
        <strain evidence="3">JCM 14963</strain>
    </source>
</reference>
<dbReference type="Proteomes" id="UP000243413">
    <property type="component" value="Chromosome I"/>
</dbReference>
<evidence type="ECO:0000256" key="1">
    <source>
        <dbReference type="SAM" id="Phobius"/>
    </source>
</evidence>